<dbReference type="AlphaFoldDB" id="A0A0Q4B9A5"/>
<name>A0A0Q4B9A5_9BACT</name>
<dbReference type="STRING" id="1702214.AL399_03250"/>
<evidence type="ECO:0000313" key="2">
    <source>
        <dbReference type="Proteomes" id="UP000054172"/>
    </source>
</evidence>
<evidence type="ECO:0000313" key="1">
    <source>
        <dbReference type="EMBL" id="KQM09191.1"/>
    </source>
</evidence>
<sequence>MFLVLFAPLVVGAQQVVELNGCRFVPEQNLQEVSASRGAWFRQEALGTPLNGQRNALVQLAEIPTTRELELLKTAGITLVDYVGGNAVLCPAGRKP</sequence>
<keyword evidence="2" id="KW-1185">Reference proteome</keyword>
<organism evidence="1 2">
    <name type="scientific">Candidatus [Bacteroides] periocalifornicus</name>
    <dbReference type="NCBI Taxonomy" id="1702214"/>
    <lineage>
        <taxon>Bacteria</taxon>
        <taxon>Pseudomonadati</taxon>
        <taxon>Bacteroidota</taxon>
    </lineage>
</organism>
<dbReference type="EMBL" id="LIIK01000010">
    <property type="protein sequence ID" value="KQM09191.1"/>
    <property type="molecule type" value="Genomic_DNA"/>
</dbReference>
<reference evidence="1" key="1">
    <citation type="submission" date="2015-08" db="EMBL/GenBank/DDBJ databases">
        <title>Candidatus Bacteriodes Periocalifornicus.</title>
        <authorList>
            <person name="McLean J.S."/>
            <person name="Kelley S."/>
        </authorList>
    </citation>
    <scope>NUCLEOTIDE SEQUENCE [LARGE SCALE GENOMIC DNA]</scope>
    <source>
        <strain evidence="1">12B</strain>
    </source>
</reference>
<proteinExistence type="predicted"/>
<gene>
    <name evidence="1" type="ORF">AL399_03250</name>
</gene>
<comment type="caution">
    <text evidence="1">The sequence shown here is derived from an EMBL/GenBank/DDBJ whole genome shotgun (WGS) entry which is preliminary data.</text>
</comment>
<protein>
    <submittedName>
        <fullName evidence="1">Uncharacterized protein</fullName>
    </submittedName>
</protein>
<dbReference type="Proteomes" id="UP000054172">
    <property type="component" value="Unassembled WGS sequence"/>
</dbReference>
<accession>A0A0Q4B9A5</accession>
<dbReference type="PATRIC" id="fig|1702214.3.peg.1143"/>